<name>A0A857KKF5_9ACTN</name>
<sequence>MPVTGPRIGLSDRIHLGESATALIGPVDLPDLETVRRNLDAFASFGPATRIALRPDPDGRRWIHDPRRLLDTIEVVDEPADPLDLLVPDGRPNAPMRITLAGRYLRTDHEHGVGEIRFGLLAHQIITGAVSPQDPVMLAQISRRWDGLATAGLRVFGSRPTRVFDVLRSMRETKRTPAGPEFPIDAGAPATTPPPNLGPHTVAVAAMPADALGDLRAWRDATLPGTSLFALVVSGLTRALVRAGITVDDVGTLPVDLRRYLPRGTNPLANFVSGIQLPLRDGNDPARLHDDLTAAVASGRPIVSLARVTALSRAAQLLSPDGRHATMLPPKTPLVFTGIQAHQQLMDSFPWIDRDNSVYVTGTRPAVPNGITLQSATIHDRLLISASFQPELHSPERIREALTAFATDPAGVLHRPG</sequence>
<evidence type="ECO:0000313" key="1">
    <source>
        <dbReference type="EMBL" id="QHN39824.1"/>
    </source>
</evidence>
<proteinExistence type="predicted"/>
<dbReference type="EMBL" id="CP045810">
    <property type="protein sequence ID" value="QHN39824.1"/>
    <property type="molecule type" value="Genomic_DNA"/>
</dbReference>
<dbReference type="RefSeq" id="WP_005181073.1">
    <property type="nucleotide sequence ID" value="NZ_CP045804.1"/>
</dbReference>
<reference evidence="1" key="1">
    <citation type="journal article" date="2021" name="Nat. Microbiol.">
        <title>Cocultivation of an ultrasmall environmental parasitic bacterium with lytic ability against bacteria associated with wastewater foams.</title>
        <authorList>
            <person name="Batinovic S."/>
            <person name="Rose J.J.A."/>
            <person name="Ratcliffe J."/>
            <person name="Seviour R.J."/>
            <person name="Petrovski S."/>
        </authorList>
    </citation>
    <scope>NUCLEOTIDE SEQUENCE</scope>
    <source>
        <strain evidence="1">CON44</strain>
    </source>
</reference>
<accession>A0A857KKF5</accession>
<protein>
    <submittedName>
        <fullName evidence="1">Uncharacterized protein</fullName>
    </submittedName>
</protein>
<dbReference type="AlphaFoldDB" id="A0A857KKF5"/>
<organism evidence="1">
    <name type="scientific">Gordonia amarae</name>
    <dbReference type="NCBI Taxonomy" id="36821"/>
    <lineage>
        <taxon>Bacteria</taxon>
        <taxon>Bacillati</taxon>
        <taxon>Actinomycetota</taxon>
        <taxon>Actinomycetes</taxon>
        <taxon>Mycobacteriales</taxon>
        <taxon>Gordoniaceae</taxon>
        <taxon>Gordonia</taxon>
    </lineage>
</organism>
<gene>
    <name evidence="1" type="ORF">GII30_12210</name>
</gene>